<keyword evidence="5 6" id="KW-0472">Membrane</keyword>
<feature type="domain" description="Phage shock protein PspC N-terminal" evidence="7">
    <location>
        <begin position="7"/>
        <end position="63"/>
    </location>
</feature>
<reference evidence="8 9" key="1">
    <citation type="journal article" date="2012" name="ISME J.">
        <title>Nitrification expanded: discovery, physiology and genomics of a nitrite-oxidizing bacterium from the phylum Chloroflexi.</title>
        <authorList>
            <person name="Sorokin D.Y."/>
            <person name="Lucker S."/>
            <person name="Vejmelkova D."/>
            <person name="Kostrikina N.A."/>
            <person name="Kleerebezem R."/>
            <person name="Rijpstra W.I."/>
            <person name="Damste J.S."/>
            <person name="Le Paslier D."/>
            <person name="Muyzer G."/>
            <person name="Wagner M."/>
            <person name="van Loosdrecht M.C."/>
            <person name="Daims H."/>
        </authorList>
    </citation>
    <scope>NUCLEOTIDE SEQUENCE [LARGE SCALE GENOMIC DNA]</scope>
    <source>
        <strain evidence="9">none</strain>
    </source>
</reference>
<dbReference type="RefSeq" id="WP_008480181.1">
    <property type="nucleotide sequence ID" value="NZ_CAGS01000431.1"/>
</dbReference>
<dbReference type="Pfam" id="PF04024">
    <property type="entry name" value="PspC"/>
    <property type="match status" value="1"/>
</dbReference>
<dbReference type="InterPro" id="IPR052027">
    <property type="entry name" value="PspC"/>
</dbReference>
<keyword evidence="4 6" id="KW-1133">Transmembrane helix</keyword>
<dbReference type="PANTHER" id="PTHR33885:SF3">
    <property type="entry name" value="PHAGE SHOCK PROTEIN C"/>
    <property type="match status" value="1"/>
</dbReference>
<evidence type="ECO:0000256" key="3">
    <source>
        <dbReference type="ARBA" id="ARBA00022692"/>
    </source>
</evidence>
<keyword evidence="3 6" id="KW-0812">Transmembrane</keyword>
<sequence length="100" mass="11177">MEQERMPLHRDSKRGIIFGVATGLAESFGINPNIVRVLFVILLLVNAPVMIALYLLLALLLPDRPFAGEAPRTALQQNIQEMKSRASSALHDLREKMPSR</sequence>
<dbReference type="OrthoDB" id="7359894at2"/>
<dbReference type="Proteomes" id="UP000004221">
    <property type="component" value="Unassembled WGS sequence"/>
</dbReference>
<dbReference type="PANTHER" id="PTHR33885">
    <property type="entry name" value="PHAGE SHOCK PROTEIN C"/>
    <property type="match status" value="1"/>
</dbReference>
<evidence type="ECO:0000256" key="6">
    <source>
        <dbReference type="SAM" id="Phobius"/>
    </source>
</evidence>
<organism evidence="8 9">
    <name type="scientific">Nitrolancea hollandica Lb</name>
    <dbReference type="NCBI Taxonomy" id="1129897"/>
    <lineage>
        <taxon>Bacteria</taxon>
        <taxon>Pseudomonadati</taxon>
        <taxon>Thermomicrobiota</taxon>
        <taxon>Thermomicrobia</taxon>
        <taxon>Sphaerobacterales</taxon>
        <taxon>Sphaerobacterineae</taxon>
        <taxon>Sphaerobacteraceae</taxon>
        <taxon>Nitrolancea</taxon>
    </lineage>
</organism>
<evidence type="ECO:0000256" key="4">
    <source>
        <dbReference type="ARBA" id="ARBA00022989"/>
    </source>
</evidence>
<feature type="transmembrane region" description="Helical" evidence="6">
    <location>
        <begin position="37"/>
        <end position="61"/>
    </location>
</feature>
<dbReference type="AlphaFoldDB" id="I4EKY3"/>
<accession>I4EKY3</accession>
<comment type="caution">
    <text evidence="8">The sequence shown here is derived from an EMBL/GenBank/DDBJ whole genome shotgun (WGS) entry which is preliminary data.</text>
</comment>
<keyword evidence="2" id="KW-1003">Cell membrane</keyword>
<evidence type="ECO:0000259" key="7">
    <source>
        <dbReference type="Pfam" id="PF04024"/>
    </source>
</evidence>
<keyword evidence="9" id="KW-1185">Reference proteome</keyword>
<evidence type="ECO:0000256" key="2">
    <source>
        <dbReference type="ARBA" id="ARBA00022475"/>
    </source>
</evidence>
<evidence type="ECO:0000256" key="5">
    <source>
        <dbReference type="ARBA" id="ARBA00023136"/>
    </source>
</evidence>
<comment type="subcellular location">
    <subcellularLocation>
        <location evidence="1">Cell membrane</location>
        <topology evidence="1">Single-pass membrane protein</topology>
    </subcellularLocation>
</comment>
<dbReference type="EMBL" id="CAGS01000431">
    <property type="protein sequence ID" value="CCF85345.1"/>
    <property type="molecule type" value="Genomic_DNA"/>
</dbReference>
<name>I4EKY3_9BACT</name>
<gene>
    <name evidence="8" type="ORF">NITHO_4870002</name>
</gene>
<evidence type="ECO:0000256" key="1">
    <source>
        <dbReference type="ARBA" id="ARBA00004162"/>
    </source>
</evidence>
<evidence type="ECO:0000313" key="8">
    <source>
        <dbReference type="EMBL" id="CCF85345.1"/>
    </source>
</evidence>
<protein>
    <recommendedName>
        <fullName evidence="7">Phage shock protein PspC N-terminal domain-containing protein</fullName>
    </recommendedName>
</protein>
<proteinExistence type="predicted"/>
<dbReference type="GO" id="GO:0005886">
    <property type="term" value="C:plasma membrane"/>
    <property type="evidence" value="ECO:0007669"/>
    <property type="project" value="UniProtKB-SubCell"/>
</dbReference>
<evidence type="ECO:0000313" key="9">
    <source>
        <dbReference type="Proteomes" id="UP000004221"/>
    </source>
</evidence>
<dbReference type="InterPro" id="IPR007168">
    <property type="entry name" value="Phageshock_PspC_N"/>
</dbReference>